<dbReference type="PANTHER" id="PTHR33133:SF5">
    <property type="entry name" value="OS08G0107100 PROTEIN"/>
    <property type="match status" value="1"/>
</dbReference>
<evidence type="ECO:0000256" key="1">
    <source>
        <dbReference type="SAM" id="Phobius"/>
    </source>
</evidence>
<feature type="transmembrane region" description="Helical" evidence="1">
    <location>
        <begin position="236"/>
        <end position="261"/>
    </location>
</feature>
<dbReference type="STRING" id="56857.A0A200PML0"/>
<protein>
    <submittedName>
        <fullName evidence="2">Uncharacterized protein</fullName>
    </submittedName>
</protein>
<keyword evidence="1" id="KW-0812">Transmembrane</keyword>
<reference evidence="2 3" key="1">
    <citation type="journal article" date="2017" name="Mol. Plant">
        <title>The Genome of Medicinal Plant Macleaya cordata Provides New Insights into Benzylisoquinoline Alkaloids Metabolism.</title>
        <authorList>
            <person name="Liu X."/>
            <person name="Liu Y."/>
            <person name="Huang P."/>
            <person name="Ma Y."/>
            <person name="Qing Z."/>
            <person name="Tang Q."/>
            <person name="Cao H."/>
            <person name="Cheng P."/>
            <person name="Zheng Y."/>
            <person name="Yuan Z."/>
            <person name="Zhou Y."/>
            <person name="Liu J."/>
            <person name="Tang Z."/>
            <person name="Zhuo Y."/>
            <person name="Zhang Y."/>
            <person name="Yu L."/>
            <person name="Huang J."/>
            <person name="Yang P."/>
            <person name="Peng Q."/>
            <person name="Zhang J."/>
            <person name="Jiang W."/>
            <person name="Zhang Z."/>
            <person name="Lin K."/>
            <person name="Ro D.K."/>
            <person name="Chen X."/>
            <person name="Xiong X."/>
            <person name="Shang Y."/>
            <person name="Huang S."/>
            <person name="Zeng J."/>
        </authorList>
    </citation>
    <scope>NUCLEOTIDE SEQUENCE [LARGE SCALE GENOMIC DNA]</scope>
    <source>
        <strain evidence="3">cv. BLH2017</strain>
        <tissue evidence="2">Root</tissue>
    </source>
</reference>
<feature type="transmembrane region" description="Helical" evidence="1">
    <location>
        <begin position="92"/>
        <end position="121"/>
    </location>
</feature>
<gene>
    <name evidence="2" type="ORF">BVC80_1801g7</name>
</gene>
<feature type="transmembrane region" description="Helical" evidence="1">
    <location>
        <begin position="184"/>
        <end position="215"/>
    </location>
</feature>
<keyword evidence="1" id="KW-0472">Membrane</keyword>
<name>A0A200PML0_MACCD</name>
<accession>A0A200PML0</accession>
<feature type="transmembrane region" description="Helical" evidence="1">
    <location>
        <begin position="30"/>
        <end position="48"/>
    </location>
</feature>
<organism evidence="2 3">
    <name type="scientific">Macleaya cordata</name>
    <name type="common">Five-seeded plume-poppy</name>
    <name type="synonym">Bocconia cordata</name>
    <dbReference type="NCBI Taxonomy" id="56857"/>
    <lineage>
        <taxon>Eukaryota</taxon>
        <taxon>Viridiplantae</taxon>
        <taxon>Streptophyta</taxon>
        <taxon>Embryophyta</taxon>
        <taxon>Tracheophyta</taxon>
        <taxon>Spermatophyta</taxon>
        <taxon>Magnoliopsida</taxon>
        <taxon>Ranunculales</taxon>
        <taxon>Papaveraceae</taxon>
        <taxon>Papaveroideae</taxon>
        <taxon>Macleaya</taxon>
    </lineage>
</organism>
<sequence>MDREPEQLKFMGVFAIYKESYKITVSWRKIFTQITLSLILPLSILYLSQIQISDLIYDKINHNKDTLYETQRGTPLYNRIQDRISTQRTTHWIISAIYAVFLLLFSLLSTSAVVYAIASIYSSKEATFKKVISVVPKVWKRLMVTFLWFIFVVIIYTGLAFALVFLIFTAVIGDGESQRRATVFFVLSGIVGLFYLIGLVYICVVWNLASVISVLEKIYGFKAMKKSRNLIKGKKWVASAIFVKLQICFAGLLLAFTALVVHGNSIGIVGKVFLGIFCYLLLTILIHFTLVTQTIIYFVCKSNHNENIDRPGLAEHLEASYVRLNGDKDVQLEQVSV</sequence>
<proteinExistence type="predicted"/>
<dbReference type="OrthoDB" id="1908649at2759"/>
<dbReference type="OMA" id="PAGERIM"/>
<dbReference type="Proteomes" id="UP000195402">
    <property type="component" value="Unassembled WGS sequence"/>
</dbReference>
<dbReference type="InParanoid" id="A0A200PML0"/>
<dbReference type="AlphaFoldDB" id="A0A200PML0"/>
<dbReference type="EMBL" id="MVGT01004443">
    <property type="protein sequence ID" value="OUZ99440.1"/>
    <property type="molecule type" value="Genomic_DNA"/>
</dbReference>
<dbReference type="PANTHER" id="PTHR33133">
    <property type="entry name" value="OS08G0107100 PROTEIN-RELATED"/>
    <property type="match status" value="1"/>
</dbReference>
<feature type="transmembrane region" description="Helical" evidence="1">
    <location>
        <begin position="273"/>
        <end position="300"/>
    </location>
</feature>
<evidence type="ECO:0000313" key="3">
    <source>
        <dbReference type="Proteomes" id="UP000195402"/>
    </source>
</evidence>
<comment type="caution">
    <text evidence="2">The sequence shown here is derived from an EMBL/GenBank/DDBJ whole genome shotgun (WGS) entry which is preliminary data.</text>
</comment>
<keyword evidence="3" id="KW-1185">Reference proteome</keyword>
<evidence type="ECO:0000313" key="2">
    <source>
        <dbReference type="EMBL" id="OUZ99440.1"/>
    </source>
</evidence>
<feature type="transmembrane region" description="Helical" evidence="1">
    <location>
        <begin position="142"/>
        <end position="172"/>
    </location>
</feature>
<keyword evidence="1" id="KW-1133">Transmembrane helix</keyword>